<organism evidence="1 2">
    <name type="scientific">Frigoriglobus tundricola</name>
    <dbReference type="NCBI Taxonomy" id="2774151"/>
    <lineage>
        <taxon>Bacteria</taxon>
        <taxon>Pseudomonadati</taxon>
        <taxon>Planctomycetota</taxon>
        <taxon>Planctomycetia</taxon>
        <taxon>Gemmatales</taxon>
        <taxon>Gemmataceae</taxon>
        <taxon>Frigoriglobus</taxon>
    </lineage>
</organism>
<dbReference type="AlphaFoldDB" id="A0A6M5YIN3"/>
<dbReference type="RefSeq" id="WP_171469366.1">
    <property type="nucleotide sequence ID" value="NZ_CP053452.2"/>
</dbReference>
<evidence type="ECO:0000313" key="2">
    <source>
        <dbReference type="Proteomes" id="UP000503447"/>
    </source>
</evidence>
<reference evidence="2" key="1">
    <citation type="submission" date="2020-05" db="EMBL/GenBank/DDBJ databases">
        <title>Frigoriglobus tundricola gen. nov., sp. nov., a psychrotolerant cellulolytic planctomycete of the family Gemmataceae with two divergent copies of 16S rRNA gene.</title>
        <authorList>
            <person name="Kulichevskaya I.S."/>
            <person name="Ivanova A.A."/>
            <person name="Naumoff D.G."/>
            <person name="Beletsky A.V."/>
            <person name="Rijpstra W.I.C."/>
            <person name="Sinninghe Damste J.S."/>
            <person name="Mardanov A.V."/>
            <person name="Ravin N.V."/>
            <person name="Dedysh S.N."/>
        </authorList>
    </citation>
    <scope>NUCLEOTIDE SEQUENCE [LARGE SCALE GENOMIC DNA]</scope>
    <source>
        <strain evidence="2">PL17</strain>
    </source>
</reference>
<name>A0A6M5YIN3_9BACT</name>
<dbReference type="KEGG" id="ftj:FTUN_0606"/>
<proteinExistence type="predicted"/>
<evidence type="ECO:0000313" key="1">
    <source>
        <dbReference type="EMBL" id="QJW93103.1"/>
    </source>
</evidence>
<dbReference type="Proteomes" id="UP000503447">
    <property type="component" value="Chromosome"/>
</dbReference>
<sequence>MSELVITDDGFIAVKIGDVEAVIDSYQMHNQLLDIDAKLADEMPEASPAARAVAFNERVAALLQPKFGTVSHRAADKFAQALFRAVEELKKADAAAPTPA</sequence>
<protein>
    <submittedName>
        <fullName evidence="1">Uncharacterized protein</fullName>
    </submittedName>
</protein>
<dbReference type="EMBL" id="CP053452">
    <property type="protein sequence ID" value="QJW93103.1"/>
    <property type="molecule type" value="Genomic_DNA"/>
</dbReference>
<gene>
    <name evidence="1" type="ORF">FTUN_0606</name>
</gene>
<keyword evidence="2" id="KW-1185">Reference proteome</keyword>
<accession>A0A6M5YIN3</accession>